<evidence type="ECO:0000256" key="1">
    <source>
        <dbReference type="SAM" id="MobiDB-lite"/>
    </source>
</evidence>
<evidence type="ECO:0000313" key="3">
    <source>
        <dbReference type="Proteomes" id="UP001341840"/>
    </source>
</evidence>
<feature type="region of interest" description="Disordered" evidence="1">
    <location>
        <begin position="38"/>
        <end position="87"/>
    </location>
</feature>
<dbReference type="EMBL" id="JASCZI010121383">
    <property type="protein sequence ID" value="MED6161504.1"/>
    <property type="molecule type" value="Genomic_DNA"/>
</dbReference>
<reference evidence="2 3" key="1">
    <citation type="journal article" date="2023" name="Plants (Basel)">
        <title>Bridging the Gap: Combining Genomics and Transcriptomics Approaches to Understand Stylosanthes scabra, an Orphan Legume from the Brazilian Caatinga.</title>
        <authorList>
            <person name="Ferreira-Neto J.R.C."/>
            <person name="da Silva M.D."/>
            <person name="Binneck E."/>
            <person name="de Melo N.F."/>
            <person name="da Silva R.H."/>
            <person name="de Melo A.L.T.M."/>
            <person name="Pandolfi V."/>
            <person name="Bustamante F.O."/>
            <person name="Brasileiro-Vidal A.C."/>
            <person name="Benko-Iseppon A.M."/>
        </authorList>
    </citation>
    <scope>NUCLEOTIDE SEQUENCE [LARGE SCALE GENOMIC DNA]</scope>
    <source>
        <tissue evidence="2">Leaves</tissue>
    </source>
</reference>
<feature type="compositionally biased region" description="Polar residues" evidence="1">
    <location>
        <begin position="46"/>
        <end position="87"/>
    </location>
</feature>
<proteinExistence type="predicted"/>
<accession>A0ABU6UKQ4</accession>
<comment type="caution">
    <text evidence="2">The sequence shown here is derived from an EMBL/GenBank/DDBJ whole genome shotgun (WGS) entry which is preliminary data.</text>
</comment>
<organism evidence="2 3">
    <name type="scientific">Stylosanthes scabra</name>
    <dbReference type="NCBI Taxonomy" id="79078"/>
    <lineage>
        <taxon>Eukaryota</taxon>
        <taxon>Viridiplantae</taxon>
        <taxon>Streptophyta</taxon>
        <taxon>Embryophyta</taxon>
        <taxon>Tracheophyta</taxon>
        <taxon>Spermatophyta</taxon>
        <taxon>Magnoliopsida</taxon>
        <taxon>eudicotyledons</taxon>
        <taxon>Gunneridae</taxon>
        <taxon>Pentapetalae</taxon>
        <taxon>rosids</taxon>
        <taxon>fabids</taxon>
        <taxon>Fabales</taxon>
        <taxon>Fabaceae</taxon>
        <taxon>Papilionoideae</taxon>
        <taxon>50 kb inversion clade</taxon>
        <taxon>dalbergioids sensu lato</taxon>
        <taxon>Dalbergieae</taxon>
        <taxon>Pterocarpus clade</taxon>
        <taxon>Stylosanthes</taxon>
    </lineage>
</organism>
<evidence type="ECO:0000313" key="2">
    <source>
        <dbReference type="EMBL" id="MED6161504.1"/>
    </source>
</evidence>
<name>A0ABU6UKQ4_9FABA</name>
<protein>
    <submittedName>
        <fullName evidence="2">Uncharacterized protein</fullName>
    </submittedName>
</protein>
<keyword evidence="3" id="KW-1185">Reference proteome</keyword>
<dbReference type="Proteomes" id="UP001341840">
    <property type="component" value="Unassembled WGS sequence"/>
</dbReference>
<feature type="non-terminal residue" evidence="2">
    <location>
        <position position="87"/>
    </location>
</feature>
<sequence length="87" mass="9296">MAPSTSSTAGIIFILPKTTPVYTKDVLPTFSTLIRENLEHSPPSVADTSLQQSPIPATDQPGTTTPTAPEQRSSQSAHELYSASRNQ</sequence>
<gene>
    <name evidence="2" type="ORF">PIB30_061324</name>
</gene>